<evidence type="ECO:0000313" key="3">
    <source>
        <dbReference type="Proteomes" id="UP000199310"/>
    </source>
</evidence>
<dbReference type="Proteomes" id="UP000199310">
    <property type="component" value="Unassembled WGS sequence"/>
</dbReference>
<evidence type="ECO:0000256" key="1">
    <source>
        <dbReference type="SAM" id="MobiDB-lite"/>
    </source>
</evidence>
<organism evidence="2 3">
    <name type="scientific">Chitinophaga arvensicola</name>
    <dbReference type="NCBI Taxonomy" id="29529"/>
    <lineage>
        <taxon>Bacteria</taxon>
        <taxon>Pseudomonadati</taxon>
        <taxon>Bacteroidota</taxon>
        <taxon>Chitinophagia</taxon>
        <taxon>Chitinophagales</taxon>
        <taxon>Chitinophagaceae</taxon>
        <taxon>Chitinophaga</taxon>
    </lineage>
</organism>
<name>A0A1I0SA21_9BACT</name>
<accession>A0A1I0SA21</accession>
<protein>
    <submittedName>
        <fullName evidence="2">Uncharacterized protein</fullName>
    </submittedName>
</protein>
<sequence>MKQKITYPDKDVEPVAPEKPSDKTASSSTEEMDSLNIYWPTYYSPFLPMIGLTVVFDELGKMIKKWFSNKKDRTNQNQ</sequence>
<dbReference type="AlphaFoldDB" id="A0A1I0SA21"/>
<evidence type="ECO:0000313" key="2">
    <source>
        <dbReference type="EMBL" id="SEW52915.1"/>
    </source>
</evidence>
<dbReference type="RefSeq" id="WP_089899930.1">
    <property type="nucleotide sequence ID" value="NZ_FOJG01000002.1"/>
</dbReference>
<keyword evidence="3" id="KW-1185">Reference proteome</keyword>
<dbReference type="OrthoDB" id="1273943at2"/>
<feature type="region of interest" description="Disordered" evidence="1">
    <location>
        <begin position="1"/>
        <end position="31"/>
    </location>
</feature>
<gene>
    <name evidence="2" type="ORF">SAMN04488122_5231</name>
</gene>
<proteinExistence type="predicted"/>
<dbReference type="EMBL" id="FOJG01000002">
    <property type="protein sequence ID" value="SEW52915.1"/>
    <property type="molecule type" value="Genomic_DNA"/>
</dbReference>
<reference evidence="3" key="1">
    <citation type="submission" date="2016-10" db="EMBL/GenBank/DDBJ databases">
        <authorList>
            <person name="Varghese N."/>
            <person name="Submissions S."/>
        </authorList>
    </citation>
    <scope>NUCLEOTIDE SEQUENCE [LARGE SCALE GENOMIC DNA]</scope>
    <source>
        <strain evidence="3">DSM 3695</strain>
    </source>
</reference>
<dbReference type="STRING" id="29529.SAMN04488122_5231"/>